<evidence type="ECO:0000259" key="2">
    <source>
        <dbReference type="Pfam" id="PF13401"/>
    </source>
</evidence>
<keyword evidence="4" id="KW-1185">Reference proteome</keyword>
<dbReference type="Pfam" id="PF13401">
    <property type="entry name" value="AAA_22"/>
    <property type="match status" value="1"/>
</dbReference>
<reference evidence="3" key="1">
    <citation type="submission" date="2022-02" db="EMBL/GenBank/DDBJ databases">
        <authorList>
            <person name="Leng L."/>
        </authorList>
    </citation>
    <scope>NUCLEOTIDE SEQUENCE</scope>
    <source>
        <strain evidence="3">JI</strain>
    </source>
</reference>
<dbReference type="InterPro" id="IPR049945">
    <property type="entry name" value="AAA_22"/>
</dbReference>
<dbReference type="SUPFAM" id="SSF52540">
    <property type="entry name" value="P-loop containing nucleoside triphosphate hydrolases"/>
    <property type="match status" value="1"/>
</dbReference>
<dbReference type="Gene3D" id="2.40.300.10">
    <property type="entry name" value="Head decoration protein D"/>
    <property type="match status" value="1"/>
</dbReference>
<dbReference type="Pfam" id="PF11962">
    <property type="entry name" value="Peptidase_G2"/>
    <property type="match status" value="1"/>
</dbReference>
<dbReference type="InterPro" id="IPR021865">
    <property type="entry name" value="Peptidase_G2"/>
</dbReference>
<dbReference type="RefSeq" id="WP_277445353.1">
    <property type="nucleotide sequence ID" value="NZ_JAKOAV010000045.1"/>
</dbReference>
<dbReference type="EMBL" id="JAKOAV010000045">
    <property type="protein sequence ID" value="MDF9409840.1"/>
    <property type="molecule type" value="Genomic_DNA"/>
</dbReference>
<comment type="caution">
    <text evidence="3">The sequence shown here is derived from an EMBL/GenBank/DDBJ whole genome shotgun (WGS) entry which is preliminary data.</text>
</comment>
<feature type="domain" description="Peptidase G2 IMC autoproteolytic cleavage" evidence="1">
    <location>
        <begin position="107"/>
        <end position="179"/>
    </location>
</feature>
<evidence type="ECO:0000313" key="4">
    <source>
        <dbReference type="Proteomes" id="UP001154312"/>
    </source>
</evidence>
<accession>A0A9X4H3T3</accession>
<gene>
    <name evidence="3" type="ORF">L7E55_16045</name>
</gene>
<name>A0A9X4H3T3_9FIRM</name>
<dbReference type="InterPro" id="IPR027417">
    <property type="entry name" value="P-loop_NTPase"/>
</dbReference>
<proteinExistence type="predicted"/>
<evidence type="ECO:0000259" key="1">
    <source>
        <dbReference type="Pfam" id="PF11962"/>
    </source>
</evidence>
<feature type="domain" description="ORC1/DEAH AAA+ ATPase" evidence="2">
    <location>
        <begin position="29"/>
        <end position="94"/>
    </location>
</feature>
<sequence length="225" mass="25232">MSDKLDPTLCYESRGHQEAMARLKLMIKHRHLGVLTGEAGSGKSMLIRHLFSTLESAVYLPIYLSMRRLTPRDFYGALLSRVGVEPVYLLAKARQPWDEALHARTTQGGKVIIPEHIESQAILNPEWQNTREYIPRSKRPVWVAVGLVGQLLIRDDGTCRVNGYCKPNNEGIATASSIGYIIKAQKPRLTFVPLSFRINRHLHRFPQVNAHILVRTSVGAGSAAM</sequence>
<evidence type="ECO:0000313" key="3">
    <source>
        <dbReference type="EMBL" id="MDF9409840.1"/>
    </source>
</evidence>
<dbReference type="AlphaFoldDB" id="A0A9X4H3T3"/>
<dbReference type="Gene3D" id="3.40.50.300">
    <property type="entry name" value="P-loop containing nucleotide triphosphate hydrolases"/>
    <property type="match status" value="1"/>
</dbReference>
<protein>
    <submittedName>
        <fullName evidence="3">AAA family ATPase</fullName>
    </submittedName>
</protein>
<dbReference type="Proteomes" id="UP001154312">
    <property type="component" value="Unassembled WGS sequence"/>
</dbReference>
<organism evidence="3 4">
    <name type="scientific">Pelotomaculum isophthalicicum JI</name>
    <dbReference type="NCBI Taxonomy" id="947010"/>
    <lineage>
        <taxon>Bacteria</taxon>
        <taxon>Bacillati</taxon>
        <taxon>Bacillota</taxon>
        <taxon>Clostridia</taxon>
        <taxon>Eubacteriales</taxon>
        <taxon>Desulfotomaculaceae</taxon>
        <taxon>Pelotomaculum</taxon>
    </lineage>
</organism>
<dbReference type="GO" id="GO:0016887">
    <property type="term" value="F:ATP hydrolysis activity"/>
    <property type="evidence" value="ECO:0007669"/>
    <property type="project" value="InterPro"/>
</dbReference>